<evidence type="ECO:0000313" key="5">
    <source>
        <dbReference type="EMBL" id="TQN44179.1"/>
    </source>
</evidence>
<evidence type="ECO:0000259" key="4">
    <source>
        <dbReference type="PROSITE" id="PS50043"/>
    </source>
</evidence>
<name>A0A543PJE7_9ACTN</name>
<dbReference type="EMBL" id="VFQE01000001">
    <property type="protein sequence ID" value="TQN44179.1"/>
    <property type="molecule type" value="Genomic_DNA"/>
</dbReference>
<dbReference type="Gene3D" id="3.30.450.40">
    <property type="match status" value="1"/>
</dbReference>
<dbReference type="GO" id="GO:0006355">
    <property type="term" value="P:regulation of DNA-templated transcription"/>
    <property type="evidence" value="ECO:0007669"/>
    <property type="project" value="InterPro"/>
</dbReference>
<keyword evidence="6" id="KW-1185">Reference proteome</keyword>
<dbReference type="Gene3D" id="1.10.10.10">
    <property type="entry name" value="Winged helix-like DNA-binding domain superfamily/Winged helix DNA-binding domain"/>
    <property type="match status" value="1"/>
</dbReference>
<dbReference type="AlphaFoldDB" id="A0A543PJE7"/>
<dbReference type="SUPFAM" id="SSF55781">
    <property type="entry name" value="GAF domain-like"/>
    <property type="match status" value="1"/>
</dbReference>
<feature type="domain" description="HTH luxR-type" evidence="4">
    <location>
        <begin position="299"/>
        <end position="364"/>
    </location>
</feature>
<proteinExistence type="predicted"/>
<keyword evidence="2" id="KW-0238">DNA-binding</keyword>
<dbReference type="InterPro" id="IPR003018">
    <property type="entry name" value="GAF"/>
</dbReference>
<comment type="caution">
    <text evidence="5">The sequence shown here is derived from an EMBL/GenBank/DDBJ whole genome shotgun (WGS) entry which is preliminary data.</text>
</comment>
<keyword evidence="3" id="KW-0804">Transcription</keyword>
<evidence type="ECO:0000256" key="2">
    <source>
        <dbReference type="ARBA" id="ARBA00023125"/>
    </source>
</evidence>
<evidence type="ECO:0000256" key="3">
    <source>
        <dbReference type="ARBA" id="ARBA00023163"/>
    </source>
</evidence>
<dbReference type="SUPFAM" id="SSF46894">
    <property type="entry name" value="C-terminal effector domain of the bipartite response regulators"/>
    <property type="match status" value="1"/>
</dbReference>
<dbReference type="PRINTS" id="PR00038">
    <property type="entry name" value="HTHLUXR"/>
</dbReference>
<evidence type="ECO:0000256" key="1">
    <source>
        <dbReference type="ARBA" id="ARBA00023015"/>
    </source>
</evidence>
<dbReference type="InterPro" id="IPR016032">
    <property type="entry name" value="Sig_transdc_resp-reg_C-effctor"/>
</dbReference>
<dbReference type="Proteomes" id="UP000319865">
    <property type="component" value="Unassembled WGS sequence"/>
</dbReference>
<dbReference type="PANTHER" id="PTHR44688:SF16">
    <property type="entry name" value="DNA-BINDING TRANSCRIPTIONAL ACTIVATOR DEVR_DOSR"/>
    <property type="match status" value="1"/>
</dbReference>
<dbReference type="Pfam" id="PF01590">
    <property type="entry name" value="GAF"/>
    <property type="match status" value="1"/>
</dbReference>
<organism evidence="5 6">
    <name type="scientific">Blastococcus colisei</name>
    <dbReference type="NCBI Taxonomy" id="1564162"/>
    <lineage>
        <taxon>Bacteria</taxon>
        <taxon>Bacillati</taxon>
        <taxon>Actinomycetota</taxon>
        <taxon>Actinomycetes</taxon>
        <taxon>Geodermatophilales</taxon>
        <taxon>Geodermatophilaceae</taxon>
        <taxon>Blastococcus</taxon>
    </lineage>
</organism>
<gene>
    <name evidence="5" type="ORF">FHU33_3672</name>
</gene>
<evidence type="ECO:0000313" key="6">
    <source>
        <dbReference type="Proteomes" id="UP000319865"/>
    </source>
</evidence>
<keyword evidence="1" id="KW-0805">Transcription regulation</keyword>
<dbReference type="CDD" id="cd06170">
    <property type="entry name" value="LuxR_C_like"/>
    <property type="match status" value="1"/>
</dbReference>
<sequence length="388" mass="42033">MGFPGLPAGPTVSVMAPATTVRDRIERLCRSATDPLALYRDVVPVLDRAVPSDCWCGLLLDPATVMNTGGYHDEGLPLEVLPRLLELEVGTDDVNQLPALARDRSGVATIHRRTRGRPESSARYREVMLPAGMGPELRAVLRDRGRPWGALILFRESGAPDFTEAEVELVAAVAPDIAAAVRRTLLVSEVAHRDAEEGPGMAVLRVDGLRIDVELASRAARVLLDQMPDSRIDGVPVGVVMLVARLVAAGGRRQSARVRLRTGRWMSVQLDVLEPADHDSPERLSLVIEPVAPYELAEVIAEAYGLTAREREVARLVVAGNSNPEVAAALSISLTTVQDHLKKVFAKLGVGSRHELTARMFFDQYLPRQLSGLPVGGDGWYLSARPPS</sequence>
<dbReference type="InterPro" id="IPR036388">
    <property type="entry name" value="WH-like_DNA-bd_sf"/>
</dbReference>
<dbReference type="InterPro" id="IPR000792">
    <property type="entry name" value="Tscrpt_reg_LuxR_C"/>
</dbReference>
<accession>A0A543PJE7</accession>
<dbReference type="SMART" id="SM00421">
    <property type="entry name" value="HTH_LUXR"/>
    <property type="match status" value="1"/>
</dbReference>
<dbReference type="Pfam" id="PF00196">
    <property type="entry name" value="GerE"/>
    <property type="match status" value="1"/>
</dbReference>
<dbReference type="InterPro" id="IPR029016">
    <property type="entry name" value="GAF-like_dom_sf"/>
</dbReference>
<dbReference type="PANTHER" id="PTHR44688">
    <property type="entry name" value="DNA-BINDING TRANSCRIPTIONAL ACTIVATOR DEVR_DOSR"/>
    <property type="match status" value="1"/>
</dbReference>
<reference evidence="5 6" key="1">
    <citation type="submission" date="2019-06" db="EMBL/GenBank/DDBJ databases">
        <title>Sequencing the genomes of 1000 actinobacteria strains.</title>
        <authorList>
            <person name="Klenk H.-P."/>
        </authorList>
    </citation>
    <scope>NUCLEOTIDE SEQUENCE [LARGE SCALE GENOMIC DNA]</scope>
    <source>
        <strain evidence="5 6">DSM 46837</strain>
    </source>
</reference>
<dbReference type="GO" id="GO:0003677">
    <property type="term" value="F:DNA binding"/>
    <property type="evidence" value="ECO:0007669"/>
    <property type="project" value="UniProtKB-KW"/>
</dbReference>
<protein>
    <submittedName>
        <fullName evidence="5">LuxR family transcriptional regulator</fullName>
    </submittedName>
</protein>
<dbReference type="PROSITE" id="PS50043">
    <property type="entry name" value="HTH_LUXR_2"/>
    <property type="match status" value="1"/>
</dbReference>